<keyword evidence="1" id="KW-0444">Lipid biosynthesis</keyword>
<keyword evidence="4" id="KW-0275">Fatty acid biosynthesis</keyword>
<keyword evidence="2" id="KW-0378">Hydrolase</keyword>
<organism evidence="5 6">
    <name type="scientific">Paraglaciecola aquimarina</name>
    <dbReference type="NCBI Taxonomy" id="1235557"/>
    <lineage>
        <taxon>Bacteria</taxon>
        <taxon>Pseudomonadati</taxon>
        <taxon>Pseudomonadota</taxon>
        <taxon>Gammaproteobacteria</taxon>
        <taxon>Alteromonadales</taxon>
        <taxon>Alteromonadaceae</taxon>
        <taxon>Paraglaciecola</taxon>
    </lineage>
</organism>
<dbReference type="PIRSF" id="PIRSF011489">
    <property type="entry name" value="DUF479"/>
    <property type="match status" value="1"/>
</dbReference>
<dbReference type="Pfam" id="PF04336">
    <property type="entry name" value="ACP_PD"/>
    <property type="match status" value="1"/>
</dbReference>
<evidence type="ECO:0000313" key="5">
    <source>
        <dbReference type="EMBL" id="MDU0353494.1"/>
    </source>
</evidence>
<comment type="caution">
    <text evidence="5">The sequence shown here is derived from an EMBL/GenBank/DDBJ whole genome shotgun (WGS) entry which is preliminary data.</text>
</comment>
<protein>
    <submittedName>
        <fullName evidence="5">ACP phosphodiesterase</fullName>
    </submittedName>
</protein>
<dbReference type="PANTHER" id="PTHR38764:SF1">
    <property type="entry name" value="ACYL CARRIER PROTEIN PHOSPHODIESTERASE"/>
    <property type="match status" value="1"/>
</dbReference>
<keyword evidence="3" id="KW-0443">Lipid metabolism</keyword>
<evidence type="ECO:0000256" key="1">
    <source>
        <dbReference type="ARBA" id="ARBA00022516"/>
    </source>
</evidence>
<dbReference type="InterPro" id="IPR007431">
    <property type="entry name" value="ACP_PD"/>
</dbReference>
<keyword evidence="4" id="KW-0276">Fatty acid metabolism</keyword>
<reference evidence="5 6" key="1">
    <citation type="submission" date="2023-10" db="EMBL/GenBank/DDBJ databases">
        <title>Glaciecola aquimarina strain GGW-M5 nov., isolated from a coastal seawater.</title>
        <authorList>
            <person name="Bayburt H."/>
            <person name="Kim J.M."/>
            <person name="Choi B.J."/>
            <person name="Jeon C.O."/>
        </authorList>
    </citation>
    <scope>NUCLEOTIDE SEQUENCE [LARGE SCALE GENOMIC DNA]</scope>
    <source>
        <strain evidence="5 6">KCTC 32108</strain>
    </source>
</reference>
<dbReference type="EMBL" id="JAWDIO010000002">
    <property type="protein sequence ID" value="MDU0353494.1"/>
    <property type="molecule type" value="Genomic_DNA"/>
</dbReference>
<sequence length="202" mass="23689">MNYIAHIHIAKHTQTSLLGNFLGDFVKGSDLAYLPSELELGIRLHRGVDKFTDSHPLVRQLKQAFPRNLRRMAGVIIDIYFDHLLLNHWHLFSTQSYQSLFSQFYAELETFSLPDPHYTQQASRLISTRWLKEYQHEETCYRAFCSIEKRLKGKIKFAEQAQVFIIHNRQQLATSFLQFYPDLLNHGLQLSQSNPTTRKPPQ</sequence>
<dbReference type="RefSeq" id="WP_316025163.1">
    <property type="nucleotide sequence ID" value="NZ_JAWDIO010000002.1"/>
</dbReference>
<evidence type="ECO:0000313" key="6">
    <source>
        <dbReference type="Proteomes" id="UP001247805"/>
    </source>
</evidence>
<dbReference type="PANTHER" id="PTHR38764">
    <property type="entry name" value="ACYL CARRIER PROTEIN PHOSPHODIESTERASE"/>
    <property type="match status" value="1"/>
</dbReference>
<evidence type="ECO:0000256" key="3">
    <source>
        <dbReference type="ARBA" id="ARBA00023098"/>
    </source>
</evidence>
<name>A0ABU3SU10_9ALTE</name>
<proteinExistence type="predicted"/>
<dbReference type="Proteomes" id="UP001247805">
    <property type="component" value="Unassembled WGS sequence"/>
</dbReference>
<evidence type="ECO:0000256" key="2">
    <source>
        <dbReference type="ARBA" id="ARBA00022801"/>
    </source>
</evidence>
<evidence type="ECO:0000256" key="4">
    <source>
        <dbReference type="ARBA" id="ARBA00023160"/>
    </source>
</evidence>
<accession>A0ABU3SU10</accession>
<gene>
    <name evidence="5" type="ORF">RS130_05745</name>
</gene>
<keyword evidence="6" id="KW-1185">Reference proteome</keyword>